<feature type="region of interest" description="Disordered" evidence="1">
    <location>
        <begin position="36"/>
        <end position="62"/>
    </location>
</feature>
<feature type="compositionally biased region" description="Basic and acidic residues" evidence="1">
    <location>
        <begin position="414"/>
        <end position="426"/>
    </location>
</feature>
<feature type="region of interest" description="Disordered" evidence="1">
    <location>
        <begin position="412"/>
        <end position="447"/>
    </location>
</feature>
<dbReference type="Proteomes" id="UP000268084">
    <property type="component" value="Chromosome"/>
</dbReference>
<dbReference type="Pfam" id="PF14410">
    <property type="entry name" value="GH-E"/>
    <property type="match status" value="1"/>
</dbReference>
<organism evidence="4 5">
    <name type="scientific">Nakamurella antarctica</name>
    <dbReference type="NCBI Taxonomy" id="1902245"/>
    <lineage>
        <taxon>Bacteria</taxon>
        <taxon>Bacillati</taxon>
        <taxon>Actinomycetota</taxon>
        <taxon>Actinomycetes</taxon>
        <taxon>Nakamurellales</taxon>
        <taxon>Nakamurellaceae</taxon>
        <taxon>Nakamurella</taxon>
    </lineage>
</organism>
<keyword evidence="2" id="KW-1133">Transmembrane helix</keyword>
<keyword evidence="5" id="KW-1185">Reference proteome</keyword>
<dbReference type="AlphaFoldDB" id="A0A3G8ZSC8"/>
<keyword evidence="2" id="KW-0812">Transmembrane</keyword>
<feature type="region of interest" description="Disordered" evidence="1">
    <location>
        <begin position="326"/>
        <end position="351"/>
    </location>
</feature>
<evidence type="ECO:0000313" key="5">
    <source>
        <dbReference type="Proteomes" id="UP000268084"/>
    </source>
</evidence>
<gene>
    <name evidence="4" type="ORF">EH165_03870</name>
</gene>
<evidence type="ECO:0000313" key="4">
    <source>
        <dbReference type="EMBL" id="AZI57424.1"/>
    </source>
</evidence>
<proteinExistence type="predicted"/>
<feature type="transmembrane region" description="Helical" evidence="2">
    <location>
        <begin position="140"/>
        <end position="163"/>
    </location>
</feature>
<dbReference type="KEGG" id="nak:EH165_03870"/>
<name>A0A3G8ZSC8_9ACTN</name>
<accession>A0A3G8ZSC8</accession>
<keyword evidence="2" id="KW-0472">Membrane</keyword>
<sequence length="447" mass="46993">MLHDSYSQAAEGMRTYANDVEEIQYRAGVVNQELSSAEHAHSSAASAQAGWRPPPPADPAVVLLTAPDPAASKNPHDEQVAAAQARVQAALEQRRALADDRRSADSKVKGTLHNAQDMGMHNRSGWSHFWEGVSDTLGKLTIVLIVVAVVAVVLMPALAPLAFGALMAASAAKLGVDSGRKIAGEDVSWGEIAMDALGVIPGGVYARAGGLAAKGAAQGVRAAEKLAPTAVAAARTSLAAASAGVKGSAAAARAAKALAAARRPLAKANQRVDDFAVNRAVGRGLSRYAGSAAKGESKAAAGGGQQFGTETTHDLTNQVNRLNGSTTQTVEKEVSKQVATRASGPVSYKRPTSFRKDVRSTVWENARDVNGVVYDRTGVVIHPGDPWQMGHEYGFEFRKHRASSEVRGIPRTQFLDEHNNPTHYRPELPASNANHEGEAPDDVYFGP</sequence>
<evidence type="ECO:0000256" key="2">
    <source>
        <dbReference type="SAM" id="Phobius"/>
    </source>
</evidence>
<dbReference type="EMBL" id="CP034170">
    <property type="protein sequence ID" value="AZI57424.1"/>
    <property type="molecule type" value="Genomic_DNA"/>
</dbReference>
<protein>
    <recommendedName>
        <fullName evidence="3">Toxin YqcG C-terminal domain-containing protein</fullName>
    </recommendedName>
</protein>
<feature type="domain" description="Toxin YqcG C-terminal" evidence="3">
    <location>
        <begin position="370"/>
        <end position="438"/>
    </location>
</feature>
<reference evidence="4 5" key="2">
    <citation type="submission" date="2018-12" db="EMBL/GenBank/DDBJ databases">
        <title>Nakamurella antarcticus sp. nov., isolated from Antarctica South Shetland Islands soil.</title>
        <authorList>
            <person name="Peng F."/>
        </authorList>
    </citation>
    <scope>NUCLEOTIDE SEQUENCE [LARGE SCALE GENOMIC DNA]</scope>
    <source>
        <strain evidence="4 5">S14-144</strain>
    </source>
</reference>
<dbReference type="OrthoDB" id="2086631at2"/>
<reference evidence="4 5" key="1">
    <citation type="submission" date="2018-11" db="EMBL/GenBank/DDBJ databases">
        <authorList>
            <person name="Da X."/>
        </authorList>
    </citation>
    <scope>NUCLEOTIDE SEQUENCE [LARGE SCALE GENOMIC DNA]</scope>
    <source>
        <strain evidence="4 5">S14-144</strain>
    </source>
</reference>
<feature type="region of interest" description="Disordered" evidence="1">
    <location>
        <begin position="292"/>
        <end position="311"/>
    </location>
</feature>
<evidence type="ECO:0000256" key="1">
    <source>
        <dbReference type="SAM" id="MobiDB-lite"/>
    </source>
</evidence>
<dbReference type="InterPro" id="IPR026835">
    <property type="entry name" value="YqcG_C"/>
</dbReference>
<evidence type="ECO:0000259" key="3">
    <source>
        <dbReference type="Pfam" id="PF14410"/>
    </source>
</evidence>